<proteinExistence type="predicted"/>
<feature type="transmembrane region" description="Helical" evidence="1">
    <location>
        <begin position="191"/>
        <end position="209"/>
    </location>
</feature>
<comment type="caution">
    <text evidence="2">The sequence shown here is derived from an EMBL/GenBank/DDBJ whole genome shotgun (WGS) entry which is preliminary data.</text>
</comment>
<evidence type="ECO:0000313" key="2">
    <source>
        <dbReference type="EMBL" id="MFD2754106.1"/>
    </source>
</evidence>
<gene>
    <name evidence="2" type="ORF">ACFSW6_08405</name>
</gene>
<feature type="transmembrane region" description="Helical" evidence="1">
    <location>
        <begin position="15"/>
        <end position="37"/>
    </location>
</feature>
<dbReference type="PANTHER" id="PTHR34219:SF6">
    <property type="entry name" value="BLR3280 PROTEIN"/>
    <property type="match status" value="1"/>
</dbReference>
<evidence type="ECO:0000256" key="1">
    <source>
        <dbReference type="SAM" id="Phobius"/>
    </source>
</evidence>
<feature type="transmembrane region" description="Helical" evidence="1">
    <location>
        <begin position="221"/>
        <end position="240"/>
    </location>
</feature>
<reference evidence="3" key="1">
    <citation type="journal article" date="2019" name="Int. J. Syst. Evol. Microbiol.">
        <title>The Global Catalogue of Microorganisms (GCM) 10K type strain sequencing project: providing services to taxonomists for standard genome sequencing and annotation.</title>
        <authorList>
            <consortium name="The Broad Institute Genomics Platform"/>
            <consortium name="The Broad Institute Genome Sequencing Center for Infectious Disease"/>
            <person name="Wu L."/>
            <person name="Ma J."/>
        </authorList>
    </citation>
    <scope>NUCLEOTIDE SEQUENCE [LARGE SCALE GENOMIC DNA]</scope>
    <source>
        <strain evidence="3">TISTR 1906</strain>
    </source>
</reference>
<feature type="transmembrane region" description="Helical" evidence="1">
    <location>
        <begin position="466"/>
        <end position="490"/>
    </location>
</feature>
<dbReference type="Pfam" id="PF03929">
    <property type="entry name" value="PepSY_TM"/>
    <property type="match status" value="1"/>
</dbReference>
<keyword evidence="1" id="KW-0472">Membrane</keyword>
<evidence type="ECO:0000313" key="3">
    <source>
        <dbReference type="Proteomes" id="UP001597463"/>
    </source>
</evidence>
<accession>A0ABW5UKG0</accession>
<feature type="transmembrane region" description="Helical" evidence="1">
    <location>
        <begin position="261"/>
        <end position="282"/>
    </location>
</feature>
<organism evidence="2 3">
    <name type="scientific">Comamonas terrae</name>
    <dbReference type="NCBI Taxonomy" id="673548"/>
    <lineage>
        <taxon>Bacteria</taxon>
        <taxon>Pseudomonadati</taxon>
        <taxon>Pseudomonadota</taxon>
        <taxon>Betaproteobacteria</taxon>
        <taxon>Burkholderiales</taxon>
        <taxon>Comamonadaceae</taxon>
        <taxon>Comamonas</taxon>
    </lineage>
</organism>
<keyword evidence="3" id="KW-1185">Reference proteome</keyword>
<name>A0ABW5UKG0_9BURK</name>
<dbReference type="RefSeq" id="WP_066470005.1">
    <property type="nucleotide sequence ID" value="NZ_BCNT01000001.1"/>
</dbReference>
<dbReference type="InterPro" id="IPR005625">
    <property type="entry name" value="PepSY-ass_TM"/>
</dbReference>
<sequence length="512" mass="56788">MHASLKRWLFLLHRWLGVALCLLFALWFVSGMVMMYVGYPKLTEAERLGHLPALHADAALLAPQEALRRAGVQQPLAQLRLNMGSAGRATYLATPLSPSSGARTAMAIDAATGQPLAATDAQAALATARHYAEAEPSYAGTVTEDAFTHSRNLDAHRPLHRVDLDDAAGTRLYVSGSTAQVVRDASRSERGWNYVGAWLHWLYPLRGGLWDRYWADTVNGLSLAGIALALSGTVVGIWRWRFATRYRSGRRTPYPGRMMRWHHVSGLLFAAVTLTWIFSGLMSMNPWKIFDSPQRAVDMKLWQPAGLALSSAAPPAQLLASPLLQGVRELRWSQAPDSGLQVVAYGAHGDRQVLDAATGQALSYGKEQLLTAAARLSKAPITGHQWLTDYDFHYYARADHSMTGGMGKPLPVLRVMYGDEARTWLHLDARTGMPLGQVDRRQRTQRWLFALLHSWDWLPLLERRPLWDGVLIALSLGGLLLSGTGVAVAWRRLRKKLRPHHRQGNAGLPVRH</sequence>
<keyword evidence="1" id="KW-1133">Transmembrane helix</keyword>
<keyword evidence="1" id="KW-0812">Transmembrane</keyword>
<dbReference type="EMBL" id="JBHUMV010000003">
    <property type="protein sequence ID" value="MFD2754106.1"/>
    <property type="molecule type" value="Genomic_DNA"/>
</dbReference>
<dbReference type="Proteomes" id="UP001597463">
    <property type="component" value="Unassembled WGS sequence"/>
</dbReference>
<dbReference type="PANTHER" id="PTHR34219">
    <property type="entry name" value="IRON-REGULATED INNER MEMBRANE PROTEIN-RELATED"/>
    <property type="match status" value="1"/>
</dbReference>
<protein>
    <submittedName>
        <fullName evidence="2">PepSY domain-containing protein</fullName>
    </submittedName>
</protein>